<keyword evidence="3" id="KW-1003">Cell membrane</keyword>
<evidence type="ECO:0000256" key="6">
    <source>
        <dbReference type="ARBA" id="ARBA00022989"/>
    </source>
</evidence>
<feature type="transmembrane region" description="Helical" evidence="9">
    <location>
        <begin position="60"/>
        <end position="79"/>
    </location>
</feature>
<feature type="transmembrane region" description="Helical" evidence="9">
    <location>
        <begin position="100"/>
        <end position="127"/>
    </location>
</feature>
<evidence type="ECO:0000256" key="2">
    <source>
        <dbReference type="ARBA" id="ARBA00022448"/>
    </source>
</evidence>
<comment type="subcellular location">
    <subcellularLocation>
        <location evidence="1 9">Cell inner membrane</location>
        <topology evidence="1 9">Multi-pass membrane protein</topology>
    </subcellularLocation>
</comment>
<evidence type="ECO:0000259" key="10">
    <source>
        <dbReference type="Pfam" id="PF04290"/>
    </source>
</evidence>
<evidence type="ECO:0000256" key="1">
    <source>
        <dbReference type="ARBA" id="ARBA00004429"/>
    </source>
</evidence>
<keyword evidence="5 9" id="KW-0812">Transmembrane</keyword>
<feature type="transmembrane region" description="Helical" evidence="9">
    <location>
        <begin position="147"/>
        <end position="169"/>
    </location>
</feature>
<accession>A0A291LWI6</accession>
<name>A0A291LWI6_9RHOB</name>
<comment type="subunit">
    <text evidence="9">The complex comprises the extracytoplasmic solute receptor protein and the two transmembrane proteins.</text>
</comment>
<dbReference type="GO" id="GO:0005886">
    <property type="term" value="C:plasma membrane"/>
    <property type="evidence" value="ECO:0007669"/>
    <property type="project" value="UniProtKB-SubCell"/>
</dbReference>
<reference evidence="11 12" key="1">
    <citation type="submission" date="2017-05" db="EMBL/GenBank/DDBJ databases">
        <title>Comparative genomic and metabolic analysis of manganese-oxidizing mechanisms in Celeribater manganoxidans DY25T: its adaption to the environment of polymetallic nodule.</title>
        <authorList>
            <person name="Wang X."/>
        </authorList>
    </citation>
    <scope>NUCLEOTIDE SEQUENCE [LARGE SCALE GENOMIC DNA]</scope>
    <source>
        <strain evidence="11 12">DY25</strain>
    </source>
</reference>
<gene>
    <name evidence="11" type="ORF">CBW24_02955</name>
</gene>
<dbReference type="PANTHER" id="PTHR35011">
    <property type="entry name" value="2,3-DIKETO-L-GULONATE TRAP TRANSPORTER SMALL PERMEASE PROTEIN YIAM"/>
    <property type="match status" value="1"/>
</dbReference>
<keyword evidence="6 9" id="KW-1133">Transmembrane helix</keyword>
<feature type="transmembrane region" description="Helical" evidence="9">
    <location>
        <begin position="26"/>
        <end position="48"/>
    </location>
</feature>
<evidence type="ECO:0000256" key="9">
    <source>
        <dbReference type="RuleBase" id="RU369079"/>
    </source>
</evidence>
<evidence type="ECO:0000256" key="5">
    <source>
        <dbReference type="ARBA" id="ARBA00022692"/>
    </source>
</evidence>
<dbReference type="GO" id="GO:0022857">
    <property type="term" value="F:transmembrane transporter activity"/>
    <property type="evidence" value="ECO:0007669"/>
    <property type="project" value="UniProtKB-UniRule"/>
</dbReference>
<organism evidence="11 12">
    <name type="scientific">Pacificitalea manganoxidans</name>
    <dbReference type="NCBI Taxonomy" id="1411902"/>
    <lineage>
        <taxon>Bacteria</taxon>
        <taxon>Pseudomonadati</taxon>
        <taxon>Pseudomonadota</taxon>
        <taxon>Alphaproteobacteria</taxon>
        <taxon>Rhodobacterales</taxon>
        <taxon>Paracoccaceae</taxon>
        <taxon>Pacificitalea</taxon>
    </lineage>
</organism>
<dbReference type="InterPro" id="IPR007387">
    <property type="entry name" value="TRAP_DctQ"/>
</dbReference>
<protein>
    <recommendedName>
        <fullName evidence="9">TRAP transporter small permease protein</fullName>
    </recommendedName>
</protein>
<evidence type="ECO:0000256" key="8">
    <source>
        <dbReference type="ARBA" id="ARBA00038436"/>
    </source>
</evidence>
<keyword evidence="12" id="KW-1185">Reference proteome</keyword>
<dbReference type="EMBL" id="CP021404">
    <property type="protein sequence ID" value="ATI41060.1"/>
    <property type="molecule type" value="Genomic_DNA"/>
</dbReference>
<dbReference type="KEGG" id="cmag:CBW24_02955"/>
<evidence type="ECO:0000256" key="4">
    <source>
        <dbReference type="ARBA" id="ARBA00022519"/>
    </source>
</evidence>
<dbReference type="Proteomes" id="UP000219050">
    <property type="component" value="Chromosome"/>
</dbReference>
<proteinExistence type="inferred from homology"/>
<evidence type="ECO:0000313" key="11">
    <source>
        <dbReference type="EMBL" id="ATI41060.1"/>
    </source>
</evidence>
<evidence type="ECO:0000256" key="3">
    <source>
        <dbReference type="ARBA" id="ARBA00022475"/>
    </source>
</evidence>
<feature type="domain" description="Tripartite ATP-independent periplasmic transporters DctQ component" evidence="10">
    <location>
        <begin position="39"/>
        <end position="172"/>
    </location>
</feature>
<dbReference type="AlphaFoldDB" id="A0A291LWI6"/>
<sequence length="222" mass="24161">MAGASSVLEDGSTLSRLDRTLFRIETVMALVSGLAVFSLMLLAVLSVGGRHALNQPLPGYVDWIQQAMPVIAVFGVAYVQRLGGHIRMDIVVGNLKGRALWSVEFLSTLVVLILAVLLVWGSWAHFARSFDFSQPMWSRDSSFDIRLPLWPAKLVVPVALAVLCLRLTLQLWAYGRAIVLGLSEPVAVPLIEDAATQAAAEAETVSGFDDADDTMTDRRGLR</sequence>
<dbReference type="Pfam" id="PF04290">
    <property type="entry name" value="DctQ"/>
    <property type="match status" value="1"/>
</dbReference>
<keyword evidence="4 9" id="KW-0997">Cell inner membrane</keyword>
<comment type="function">
    <text evidence="9">Part of the tripartite ATP-independent periplasmic (TRAP) transport system.</text>
</comment>
<dbReference type="RefSeq" id="WP_088662347.1">
    <property type="nucleotide sequence ID" value="NZ_CP021404.1"/>
</dbReference>
<dbReference type="OrthoDB" id="7843894at2"/>
<dbReference type="InterPro" id="IPR055348">
    <property type="entry name" value="DctQ"/>
</dbReference>
<keyword evidence="7 9" id="KW-0472">Membrane</keyword>
<evidence type="ECO:0000313" key="12">
    <source>
        <dbReference type="Proteomes" id="UP000219050"/>
    </source>
</evidence>
<keyword evidence="2 9" id="KW-0813">Transport</keyword>
<comment type="similarity">
    <text evidence="8 9">Belongs to the TRAP transporter small permease family.</text>
</comment>
<evidence type="ECO:0000256" key="7">
    <source>
        <dbReference type="ARBA" id="ARBA00023136"/>
    </source>
</evidence>